<gene>
    <name evidence="12" type="ORF">ATH84_102219</name>
</gene>
<comment type="subcellular location">
    <subcellularLocation>
        <location evidence="1">Cell membrane</location>
        <topology evidence="1">Peripheral membrane protein</topology>
    </subcellularLocation>
</comment>
<accession>A0AAQ0HGR5</accession>
<dbReference type="FunFam" id="3.40.50.300:FF:000134">
    <property type="entry name" value="Iron-enterobactin ABC transporter ATP-binding protein"/>
    <property type="match status" value="1"/>
</dbReference>
<evidence type="ECO:0000256" key="8">
    <source>
        <dbReference type="ARBA" id="ARBA00023004"/>
    </source>
</evidence>
<dbReference type="GO" id="GO:0005886">
    <property type="term" value="C:plasma membrane"/>
    <property type="evidence" value="ECO:0007669"/>
    <property type="project" value="UniProtKB-SubCell"/>
</dbReference>
<dbReference type="PANTHER" id="PTHR42771:SF2">
    <property type="entry name" value="IRON(3+)-HYDROXAMATE IMPORT ATP-BINDING PROTEIN FHUC"/>
    <property type="match status" value="1"/>
</dbReference>
<comment type="similarity">
    <text evidence="2">Belongs to the ABC transporter superfamily.</text>
</comment>
<dbReference type="GO" id="GO:0016887">
    <property type="term" value="F:ATP hydrolysis activity"/>
    <property type="evidence" value="ECO:0007669"/>
    <property type="project" value="InterPro"/>
</dbReference>
<dbReference type="Proteomes" id="UP000256794">
    <property type="component" value="Unassembled WGS sequence"/>
</dbReference>
<dbReference type="Pfam" id="PF00005">
    <property type="entry name" value="ABC_tran"/>
    <property type="match status" value="1"/>
</dbReference>
<evidence type="ECO:0000256" key="5">
    <source>
        <dbReference type="ARBA" id="ARBA00022496"/>
    </source>
</evidence>
<evidence type="ECO:0000313" key="13">
    <source>
        <dbReference type="Proteomes" id="UP000256794"/>
    </source>
</evidence>
<evidence type="ECO:0000256" key="3">
    <source>
        <dbReference type="ARBA" id="ARBA00022448"/>
    </source>
</evidence>
<evidence type="ECO:0000256" key="6">
    <source>
        <dbReference type="ARBA" id="ARBA00022741"/>
    </source>
</evidence>
<keyword evidence="6" id="KW-0547">Nucleotide-binding</keyword>
<dbReference type="InterPro" id="IPR051535">
    <property type="entry name" value="Siderophore_ABC-ATPase"/>
</dbReference>
<dbReference type="EMBL" id="QUMX01000022">
    <property type="protein sequence ID" value="REG44550.1"/>
    <property type="molecule type" value="Genomic_DNA"/>
</dbReference>
<dbReference type="PANTHER" id="PTHR42771">
    <property type="entry name" value="IRON(3+)-HYDROXAMATE IMPORT ATP-BINDING PROTEIN FHUC"/>
    <property type="match status" value="1"/>
</dbReference>
<keyword evidence="9" id="KW-0406">Ion transport</keyword>
<keyword evidence="13" id="KW-1185">Reference proteome</keyword>
<organism evidence="12 13">
    <name type="scientific">Paracoccus versutus</name>
    <name type="common">Thiobacillus versutus</name>
    <dbReference type="NCBI Taxonomy" id="34007"/>
    <lineage>
        <taxon>Bacteria</taxon>
        <taxon>Pseudomonadati</taxon>
        <taxon>Pseudomonadota</taxon>
        <taxon>Alphaproteobacteria</taxon>
        <taxon>Rhodobacterales</taxon>
        <taxon>Paracoccaceae</taxon>
        <taxon>Paracoccus</taxon>
    </lineage>
</organism>
<protein>
    <submittedName>
        <fullName evidence="12">Iron complex transport system ATP-binding protein</fullName>
    </submittedName>
</protein>
<dbReference type="CDD" id="cd03214">
    <property type="entry name" value="ABC_Iron-Siderophores_B12_Hemin"/>
    <property type="match status" value="1"/>
</dbReference>
<evidence type="ECO:0000256" key="7">
    <source>
        <dbReference type="ARBA" id="ARBA00022840"/>
    </source>
</evidence>
<evidence type="ECO:0000256" key="4">
    <source>
        <dbReference type="ARBA" id="ARBA00022475"/>
    </source>
</evidence>
<evidence type="ECO:0000256" key="1">
    <source>
        <dbReference type="ARBA" id="ARBA00004202"/>
    </source>
</evidence>
<comment type="caution">
    <text evidence="12">The sequence shown here is derived from an EMBL/GenBank/DDBJ whole genome shotgun (WGS) entry which is preliminary data.</text>
</comment>
<keyword evidence="7 12" id="KW-0067">ATP-binding</keyword>
<evidence type="ECO:0000256" key="2">
    <source>
        <dbReference type="ARBA" id="ARBA00005417"/>
    </source>
</evidence>
<dbReference type="GO" id="GO:0005524">
    <property type="term" value="F:ATP binding"/>
    <property type="evidence" value="ECO:0007669"/>
    <property type="project" value="UniProtKB-KW"/>
</dbReference>
<dbReference type="AlphaFoldDB" id="A0AAQ0HGR5"/>
<sequence length="255" mass="27671">MTLFTLSGVTYDVPGRRLIERLDLTIRPGMVTALIGRNGSGKSTLLKLISGQNRPSAGRIAYAGRDLADWAPRELARDLAYLPQVTPPAEGMLVEELVALGRFPWRGALGRFRAEDHAAVDAAIRRCSVGHLRHRLVDTLSGGERQRSWIAMMLAQGARTLLLDEPISALDVAHQVEVLDLVHGMCRDEGFSAIVVLHDLNMAARYCDHVVALGAGRLLLDGPIGALMTPEALLSIYGLPMHVAAHEGHAFALPR</sequence>
<dbReference type="InterPro" id="IPR027417">
    <property type="entry name" value="P-loop_NTPase"/>
</dbReference>
<proteinExistence type="inferred from homology"/>
<dbReference type="GO" id="GO:0006826">
    <property type="term" value="P:iron ion transport"/>
    <property type="evidence" value="ECO:0007669"/>
    <property type="project" value="UniProtKB-KW"/>
</dbReference>
<dbReference type="Gene3D" id="3.40.50.300">
    <property type="entry name" value="P-loop containing nucleotide triphosphate hydrolases"/>
    <property type="match status" value="1"/>
</dbReference>
<keyword evidence="8" id="KW-0408">Iron</keyword>
<evidence type="ECO:0000256" key="9">
    <source>
        <dbReference type="ARBA" id="ARBA00023065"/>
    </source>
</evidence>
<evidence type="ECO:0000313" key="12">
    <source>
        <dbReference type="EMBL" id="REG44550.1"/>
    </source>
</evidence>
<evidence type="ECO:0000256" key="10">
    <source>
        <dbReference type="ARBA" id="ARBA00023136"/>
    </source>
</evidence>
<name>A0AAQ0HGR5_PARVE</name>
<keyword evidence="10" id="KW-0472">Membrane</keyword>
<keyword evidence="5" id="KW-0410">Iron transport</keyword>
<reference evidence="12 13" key="1">
    <citation type="submission" date="2018-08" db="EMBL/GenBank/DDBJ databases">
        <title>Genomic Encyclopedia of Archaeal and Bacterial Type Strains, Phase II (KMG-II): from individual species to whole genera.</title>
        <authorList>
            <person name="Goeker M."/>
        </authorList>
    </citation>
    <scope>NUCLEOTIDE SEQUENCE [LARGE SCALE GENOMIC DNA]</scope>
    <source>
        <strain evidence="12 13">DSM 582</strain>
    </source>
</reference>
<feature type="domain" description="ABC transporter" evidence="11">
    <location>
        <begin position="4"/>
        <end position="240"/>
    </location>
</feature>
<evidence type="ECO:0000259" key="11">
    <source>
        <dbReference type="PROSITE" id="PS50893"/>
    </source>
</evidence>
<keyword evidence="3" id="KW-0813">Transport</keyword>
<dbReference type="SMART" id="SM00382">
    <property type="entry name" value="AAA"/>
    <property type="match status" value="1"/>
</dbReference>
<dbReference type="InterPro" id="IPR003593">
    <property type="entry name" value="AAA+_ATPase"/>
</dbReference>
<keyword evidence="4" id="KW-1003">Cell membrane</keyword>
<dbReference type="PROSITE" id="PS50893">
    <property type="entry name" value="ABC_TRANSPORTER_2"/>
    <property type="match status" value="1"/>
</dbReference>
<dbReference type="InterPro" id="IPR003439">
    <property type="entry name" value="ABC_transporter-like_ATP-bd"/>
</dbReference>
<dbReference type="RefSeq" id="WP_036750516.1">
    <property type="nucleotide sequence ID" value="NZ_CP035286.1"/>
</dbReference>
<dbReference type="SUPFAM" id="SSF52540">
    <property type="entry name" value="P-loop containing nucleoside triphosphate hydrolases"/>
    <property type="match status" value="1"/>
</dbReference>